<feature type="compositionally biased region" description="Basic and acidic residues" evidence="1">
    <location>
        <begin position="12"/>
        <end position="34"/>
    </location>
</feature>
<sequence>MMMGAQDSLPQKVKERGERGKEKRKERICLKKEM</sequence>
<name>A0A0E9SGD1_ANGAN</name>
<protein>
    <submittedName>
        <fullName evidence="2">Uncharacterized protein</fullName>
    </submittedName>
</protein>
<accession>A0A0E9SGD1</accession>
<evidence type="ECO:0000256" key="1">
    <source>
        <dbReference type="SAM" id="MobiDB-lite"/>
    </source>
</evidence>
<dbReference type="AlphaFoldDB" id="A0A0E9SGD1"/>
<evidence type="ECO:0000313" key="2">
    <source>
        <dbReference type="EMBL" id="JAH39725.1"/>
    </source>
</evidence>
<proteinExistence type="predicted"/>
<feature type="region of interest" description="Disordered" evidence="1">
    <location>
        <begin position="1"/>
        <end position="34"/>
    </location>
</feature>
<reference evidence="2" key="2">
    <citation type="journal article" date="2015" name="Fish Shellfish Immunol.">
        <title>Early steps in the European eel (Anguilla anguilla)-Vibrio vulnificus interaction in the gills: Role of the RtxA13 toxin.</title>
        <authorList>
            <person name="Callol A."/>
            <person name="Pajuelo D."/>
            <person name="Ebbesson L."/>
            <person name="Teles M."/>
            <person name="MacKenzie S."/>
            <person name="Amaro C."/>
        </authorList>
    </citation>
    <scope>NUCLEOTIDE SEQUENCE</scope>
</reference>
<dbReference type="EMBL" id="GBXM01068852">
    <property type="protein sequence ID" value="JAH39725.1"/>
    <property type="molecule type" value="Transcribed_RNA"/>
</dbReference>
<reference evidence="2" key="1">
    <citation type="submission" date="2014-11" db="EMBL/GenBank/DDBJ databases">
        <authorList>
            <person name="Amaro Gonzalez C."/>
        </authorList>
    </citation>
    <scope>NUCLEOTIDE SEQUENCE</scope>
</reference>
<organism evidence="2">
    <name type="scientific">Anguilla anguilla</name>
    <name type="common">European freshwater eel</name>
    <name type="synonym">Muraena anguilla</name>
    <dbReference type="NCBI Taxonomy" id="7936"/>
    <lineage>
        <taxon>Eukaryota</taxon>
        <taxon>Metazoa</taxon>
        <taxon>Chordata</taxon>
        <taxon>Craniata</taxon>
        <taxon>Vertebrata</taxon>
        <taxon>Euteleostomi</taxon>
        <taxon>Actinopterygii</taxon>
        <taxon>Neopterygii</taxon>
        <taxon>Teleostei</taxon>
        <taxon>Anguilliformes</taxon>
        <taxon>Anguillidae</taxon>
        <taxon>Anguilla</taxon>
    </lineage>
</organism>